<dbReference type="InterPro" id="IPR032710">
    <property type="entry name" value="NTF2-like_dom_sf"/>
</dbReference>
<evidence type="ECO:0000313" key="4">
    <source>
        <dbReference type="EMBL" id="USP79768.1"/>
    </source>
</evidence>
<feature type="compositionally biased region" description="Basic and acidic residues" evidence="2">
    <location>
        <begin position="952"/>
        <end position="987"/>
    </location>
</feature>
<evidence type="ECO:0000313" key="5">
    <source>
        <dbReference type="Proteomes" id="UP001056012"/>
    </source>
</evidence>
<dbReference type="Proteomes" id="UP001056012">
    <property type="component" value="Chromosome 5"/>
</dbReference>
<feature type="region of interest" description="Disordered" evidence="2">
    <location>
        <begin position="517"/>
        <end position="557"/>
    </location>
</feature>
<feature type="compositionally biased region" description="Low complexity" evidence="2">
    <location>
        <begin position="719"/>
        <end position="728"/>
    </location>
</feature>
<dbReference type="VEuPathDB" id="FungiDB:yc1106_07042"/>
<dbReference type="InterPro" id="IPR009060">
    <property type="entry name" value="UBA-like_sf"/>
</dbReference>
<feature type="compositionally biased region" description="Acidic residues" evidence="2">
    <location>
        <begin position="988"/>
        <end position="1007"/>
    </location>
</feature>
<dbReference type="SUPFAM" id="SSF54427">
    <property type="entry name" value="NTF2-like"/>
    <property type="match status" value="1"/>
</dbReference>
<organism evidence="4 5">
    <name type="scientific">Curvularia clavata</name>
    <dbReference type="NCBI Taxonomy" id="95742"/>
    <lineage>
        <taxon>Eukaryota</taxon>
        <taxon>Fungi</taxon>
        <taxon>Dikarya</taxon>
        <taxon>Ascomycota</taxon>
        <taxon>Pezizomycotina</taxon>
        <taxon>Dothideomycetes</taxon>
        <taxon>Pleosporomycetidae</taxon>
        <taxon>Pleosporales</taxon>
        <taxon>Pleosporineae</taxon>
        <taxon>Pleosporaceae</taxon>
        <taxon>Curvularia</taxon>
    </lineage>
</organism>
<gene>
    <name evidence="4" type="ORF">yc1106_07042</name>
</gene>
<feature type="compositionally biased region" description="Acidic residues" evidence="2">
    <location>
        <begin position="809"/>
        <end position="837"/>
    </location>
</feature>
<keyword evidence="5" id="KW-1185">Reference proteome</keyword>
<keyword evidence="1" id="KW-0175">Coiled coil</keyword>
<dbReference type="Pfam" id="PF14555">
    <property type="entry name" value="UBA_4"/>
    <property type="match status" value="2"/>
</dbReference>
<sequence length="1040" mass="116011">MTNINSLDVLAIKNVLSRYCQALDTKNFDMLNKVFDPDVEANYPFNSSMKSLTEVQEAIKNRLGPIRTHHNLTTQTITFRSDGQTARVMTYFQGVHFGQGPHEGKMLSAYGNQEMELQDMLFATLEDPINCCIVYIRSFTNSGHDFVYCVPALEHLAKFYGGTYGARDYQGPLFAAVVVLAGAVLEKMGPINWKRYTEVPKDKVNGVRWRYLFATARRAWSMMSFTADGLSTLEAVLADVPVQQQSPKPEPRIPDAISISKYPPEAQRIAIRQNVEVLKKKPDHHDRILQYLEAELRGRANRQGKDELTKQQYRLVERLRDNADDFEILYTDEDENGNDIRKADFDKEDEAHLISERDVIIQQILEQLALPITVCDDPGDPDLPELEPSGPPGAPKIDGYSSDEDNLWGEAAEIKKMEAGLVHRLAKFTGAPPNQCEEYLTRANWDIDLALTYFQEDQARSRPGVVRDTNTMGPSERDQAVILFQSLTNADDTVAEYYLEGSGWDMGRAVSRFYEDADSPGDNSKGTDKSIDVVSSKPRAKANEKPEKQILPDSDATTRSAYEPAILSSSLRASIQRRIAELDAKITKIDDQLEGIEGEGLDTIMRNAPKGEKNFTEESGLYTGPRGKLRVVNEDPSPAVTRRKGISHAGLPLELDEVGNVVSYKRPTGTPYQQYLAMRLRLQVQHYGHEVVSSDDDPHRGIPTRERCPAPLIQEEFSDSSSSSSSDDNIIPPGDTHKAARIQRRSDILREMAELLDILAAAQGAEPTESTDEADAADSLPQLQDQPPSDPTEQAGQAVQFVIWQGGAEGEEGEEGEEGDEVDAPFDSEPEYCDEDAPSTKNVDQEKRAPIKSALRDTSQSRKRTIKVRFDLDDEESNLPTGNKRGKEVERKSPRRGRSVRRGTRRSERLRLKAMSRNAKDKTSTGDEPADKPIGEEIEGGIVTQGTQTEGENVKPEAQKEEAKAQKKRDSFVSKENDAWDGSHSDEGELELGFDVDAEGEEEDIEGQQEGGVEEQQTEKVDVQQGKVKGLLRIDEKMEG</sequence>
<dbReference type="CDD" id="cd14348">
    <property type="entry name" value="UBA_p47"/>
    <property type="match status" value="1"/>
</dbReference>
<feature type="compositionally biased region" description="Basic residues" evidence="2">
    <location>
        <begin position="893"/>
        <end position="904"/>
    </location>
</feature>
<dbReference type="InterPro" id="IPR037401">
    <property type="entry name" value="SnoaL-like"/>
</dbReference>
<dbReference type="Pfam" id="PF13577">
    <property type="entry name" value="SnoaL_4"/>
    <property type="match status" value="1"/>
</dbReference>
<feature type="region of interest" description="Disordered" evidence="2">
    <location>
        <begin position="378"/>
        <end position="401"/>
    </location>
</feature>
<feature type="region of interest" description="Disordered" evidence="2">
    <location>
        <begin position="763"/>
        <end position="1024"/>
    </location>
</feature>
<feature type="domain" description="SnoaL-like" evidence="3">
    <location>
        <begin position="7"/>
        <end position="117"/>
    </location>
</feature>
<dbReference type="SUPFAM" id="SSF46934">
    <property type="entry name" value="UBA-like"/>
    <property type="match status" value="1"/>
</dbReference>
<name>A0A9Q8ZFH1_CURCL</name>
<accession>A0A9Q8ZFH1</accession>
<proteinExistence type="predicted"/>
<feature type="compositionally biased region" description="Basic and acidic residues" evidence="2">
    <location>
        <begin position="918"/>
        <end position="935"/>
    </location>
</feature>
<dbReference type="OrthoDB" id="2148716at2759"/>
<protein>
    <submittedName>
        <fullName evidence="4">Ubx domain-containing protein</fullName>
    </submittedName>
</protein>
<evidence type="ECO:0000256" key="2">
    <source>
        <dbReference type="SAM" id="MobiDB-lite"/>
    </source>
</evidence>
<evidence type="ECO:0000259" key="3">
    <source>
        <dbReference type="Pfam" id="PF13577"/>
    </source>
</evidence>
<feature type="compositionally biased region" description="Basic and acidic residues" evidence="2">
    <location>
        <begin position="541"/>
        <end position="550"/>
    </location>
</feature>
<dbReference type="EMBL" id="CP089278">
    <property type="protein sequence ID" value="USP79768.1"/>
    <property type="molecule type" value="Genomic_DNA"/>
</dbReference>
<dbReference type="Gene3D" id="1.10.8.10">
    <property type="entry name" value="DNA helicase RuvA subunit, C-terminal domain"/>
    <property type="match status" value="2"/>
</dbReference>
<dbReference type="CDD" id="cd14273">
    <property type="entry name" value="UBA_TAP-C_like"/>
    <property type="match status" value="1"/>
</dbReference>
<feature type="coiled-coil region" evidence="1">
    <location>
        <begin position="572"/>
        <end position="599"/>
    </location>
</feature>
<feature type="region of interest" description="Disordered" evidence="2">
    <location>
        <begin position="715"/>
        <end position="739"/>
    </location>
</feature>
<evidence type="ECO:0000256" key="1">
    <source>
        <dbReference type="SAM" id="Coils"/>
    </source>
</evidence>
<dbReference type="AlphaFoldDB" id="A0A9Q8ZFH1"/>
<reference evidence="4" key="1">
    <citation type="submission" date="2021-12" db="EMBL/GenBank/DDBJ databases">
        <title>Curvularia clavata genome.</title>
        <authorList>
            <person name="Cao Y."/>
        </authorList>
    </citation>
    <scope>NUCLEOTIDE SEQUENCE</scope>
    <source>
        <strain evidence="4">Yc1106</strain>
    </source>
</reference>
<dbReference type="Gene3D" id="3.10.450.50">
    <property type="match status" value="1"/>
</dbReference>
<feature type="compositionally biased region" description="Low complexity" evidence="2">
    <location>
        <begin position="778"/>
        <end position="787"/>
    </location>
</feature>